<accession>A0A9N8ECJ8</accession>
<dbReference type="AlphaFoldDB" id="A0A9N8ECJ8"/>
<reference evidence="2" key="1">
    <citation type="submission" date="2020-06" db="EMBL/GenBank/DDBJ databases">
        <authorList>
            <consortium name="Plant Systems Biology data submission"/>
        </authorList>
    </citation>
    <scope>NUCLEOTIDE SEQUENCE</scope>
    <source>
        <strain evidence="2">D6</strain>
    </source>
</reference>
<protein>
    <submittedName>
        <fullName evidence="2">Uncharacterized protein</fullName>
    </submittedName>
</protein>
<evidence type="ECO:0000313" key="3">
    <source>
        <dbReference type="Proteomes" id="UP001153069"/>
    </source>
</evidence>
<sequence>MMFRHWRAAAIDHQGHPSKQQVTKMTRNPMKEFAKKVSMASCSLFLLMLPRSYGLVPLDPRCSSCGSSSFHRLQKQSFHSFLGSSLDPSDVEVEEDDNDQWIEAQIAEVIQDDDDLEEELNWIPDREKANRMKMQQDIYHSRPQPEPISSMPTSTDSSDDNDNNQSDKQKASPYTEEEEELIQSMGGKTSADTSKREPGFLGDSTLEEIATDYSVPVCYLADVLCMWGVPVPISVQDRLGDLATGEQAFAILEAINSLDVAALHDRYSNQSLLNLCNDWEIDITEAFEMAMKEGWSLPFGVQTVLRVEQEDELLRVLGGYYPAE</sequence>
<dbReference type="OrthoDB" id="44377at2759"/>
<evidence type="ECO:0000256" key="1">
    <source>
        <dbReference type="SAM" id="MobiDB-lite"/>
    </source>
</evidence>
<organism evidence="2 3">
    <name type="scientific">Seminavis robusta</name>
    <dbReference type="NCBI Taxonomy" id="568900"/>
    <lineage>
        <taxon>Eukaryota</taxon>
        <taxon>Sar</taxon>
        <taxon>Stramenopiles</taxon>
        <taxon>Ochrophyta</taxon>
        <taxon>Bacillariophyta</taxon>
        <taxon>Bacillariophyceae</taxon>
        <taxon>Bacillariophycidae</taxon>
        <taxon>Naviculales</taxon>
        <taxon>Naviculaceae</taxon>
        <taxon>Seminavis</taxon>
    </lineage>
</organism>
<evidence type="ECO:0000313" key="2">
    <source>
        <dbReference type="EMBL" id="CAB9516035.1"/>
    </source>
</evidence>
<keyword evidence="3" id="KW-1185">Reference proteome</keyword>
<name>A0A9N8ECJ8_9STRA</name>
<dbReference type="EMBL" id="CAICTM010000755">
    <property type="protein sequence ID" value="CAB9516035.1"/>
    <property type="molecule type" value="Genomic_DNA"/>
</dbReference>
<feature type="region of interest" description="Disordered" evidence="1">
    <location>
        <begin position="141"/>
        <end position="199"/>
    </location>
</feature>
<proteinExistence type="predicted"/>
<dbReference type="Proteomes" id="UP001153069">
    <property type="component" value="Unassembled WGS sequence"/>
</dbReference>
<comment type="caution">
    <text evidence="2">The sequence shown here is derived from an EMBL/GenBank/DDBJ whole genome shotgun (WGS) entry which is preliminary data.</text>
</comment>
<gene>
    <name evidence="2" type="ORF">SEMRO_756_G197790.1</name>
</gene>